<feature type="region of interest" description="Disordered" evidence="1">
    <location>
        <begin position="1"/>
        <end position="75"/>
    </location>
</feature>
<protein>
    <submittedName>
        <fullName evidence="2">Uncharacterized protein</fullName>
    </submittedName>
</protein>
<dbReference type="EMBL" id="QKRB01000051">
    <property type="protein sequence ID" value="PZD94693.1"/>
    <property type="molecule type" value="Genomic_DNA"/>
</dbReference>
<reference evidence="2 3" key="1">
    <citation type="submission" date="2018-06" db="EMBL/GenBank/DDBJ databases">
        <title>Paenibacillus imtechensis sp. nov.</title>
        <authorList>
            <person name="Pinnaka A.K."/>
            <person name="Singh H."/>
            <person name="Kaur M."/>
        </authorList>
    </citation>
    <scope>NUCLEOTIDE SEQUENCE [LARGE SCALE GENOMIC DNA]</scope>
    <source>
        <strain evidence="2 3">SMB1</strain>
    </source>
</reference>
<accession>A0A2W1L6W4</accession>
<dbReference type="OrthoDB" id="2648700at2"/>
<evidence type="ECO:0000313" key="2">
    <source>
        <dbReference type="EMBL" id="PZD94693.1"/>
    </source>
</evidence>
<evidence type="ECO:0000256" key="1">
    <source>
        <dbReference type="SAM" id="MobiDB-lite"/>
    </source>
</evidence>
<proteinExistence type="predicted"/>
<dbReference type="RefSeq" id="WP_111147914.1">
    <property type="nucleotide sequence ID" value="NZ_QKRB01000051.1"/>
</dbReference>
<organism evidence="2 3">
    <name type="scientific">Paenibacillus sambharensis</name>
    <dbReference type="NCBI Taxonomy" id="1803190"/>
    <lineage>
        <taxon>Bacteria</taxon>
        <taxon>Bacillati</taxon>
        <taxon>Bacillota</taxon>
        <taxon>Bacilli</taxon>
        <taxon>Bacillales</taxon>
        <taxon>Paenibacillaceae</taxon>
        <taxon>Paenibacillus</taxon>
    </lineage>
</organism>
<dbReference type="Proteomes" id="UP000249522">
    <property type="component" value="Unassembled WGS sequence"/>
</dbReference>
<gene>
    <name evidence="2" type="ORF">DNH61_17230</name>
</gene>
<keyword evidence="3" id="KW-1185">Reference proteome</keyword>
<name>A0A2W1L6W4_9BACL</name>
<feature type="compositionally biased region" description="Basic and acidic residues" evidence="1">
    <location>
        <begin position="14"/>
        <end position="36"/>
    </location>
</feature>
<dbReference type="AlphaFoldDB" id="A0A2W1L6W4"/>
<comment type="caution">
    <text evidence="2">The sequence shown here is derived from an EMBL/GenBank/DDBJ whole genome shotgun (WGS) entry which is preliminary data.</text>
</comment>
<sequence length="75" mass="8214">MTEEQHNGSNAGEQESKEPRKVSLAEAVKAKLEQKKQAQANAGGRQKQSHQGGGGLKMKSQNTKKINNQRKRMGV</sequence>
<evidence type="ECO:0000313" key="3">
    <source>
        <dbReference type="Proteomes" id="UP000249522"/>
    </source>
</evidence>